<comment type="caution">
    <text evidence="1">The sequence shown here is derived from an EMBL/GenBank/DDBJ whole genome shotgun (WGS) entry which is preliminary data.</text>
</comment>
<dbReference type="EMBL" id="CAJVPS010000797">
    <property type="protein sequence ID" value="CAG8509694.1"/>
    <property type="molecule type" value="Genomic_DNA"/>
</dbReference>
<reference evidence="1" key="1">
    <citation type="submission" date="2021-06" db="EMBL/GenBank/DDBJ databases">
        <authorList>
            <person name="Kallberg Y."/>
            <person name="Tangrot J."/>
            <person name="Rosling A."/>
        </authorList>
    </citation>
    <scope>NUCLEOTIDE SEQUENCE</scope>
    <source>
        <strain evidence="1">FL130A</strain>
    </source>
</reference>
<protein>
    <submittedName>
        <fullName evidence="1">2501_t:CDS:1</fullName>
    </submittedName>
</protein>
<accession>A0A9N8ZX68</accession>
<gene>
    <name evidence="1" type="ORF">ALEPTO_LOCUS3909</name>
</gene>
<sequence>MIVESLCDITFETADTTTNTSSSTATESLLLLSPSINLSEELFNIILEILIDNVLSLSSSSSPSKDINQLISYYFYESFSSVNRDDNYDHHDNEEKSDILHNEYGRLSNMLQVYSMVIYLVGIYISKMNMRMHGQINNDKESTSTSKEEREPKIERIPIIKVYENLAEVLHKTAHGIVRVFDEFLIPLVMSYLDLKTLTQTNNKKDDNHDSITIIQELFSVLADLFDLPTTSHQIFGKYNQIKKDWKNLLASKFVSTGLLEIALRQNHNFRQVQPNSTNGFDRFLVAVIGRLSGFLLNVEEIDGGGGIRQGNVMPENFAFGNLPGEDNNQDDNMLPQTITTSTSKKGYKALSQFLTKYMSLDFLHDKYEETNNLNLDFKPHTYSKILASIKSILQEEKDNNNKSYVENFFFMFDYVFLEWIWRVCKRSWSMKGFVGDLQSLRIGEMLFGNEFATEIFLSLLTNSMLNDKTIVQQKQQSFQFKIVVSLTVTLLSSSSSSSENINNNHKNYNNNDDKISNPVINNVLVFWTTLLKYVLFGGSGSGILMLERLPLDWWQPINHILLVLGKRFNRYIVDNLGSLSGVLDYALSLLQSINEYEKISNSMHPESKKDNNENEPENEIFFIAEKFLLIVNFLSILANISTGKALIEIQQHPIFLPALRDRISRKIISTHPRNTAEFKYRLEIVSVILGLLNKSIPEVILFPSMNEILMFLHMAKIESALIAGHLCTTVKRGFDLTLEIFRKNTKWIYISIWNILRDFVVSEIDNQFTWFLLLLISDSFQTMIEKSPPQLVLPGNNNAGSSKLCRTYLLLGAFRLLEFFTLQNPLWIKEIFTENIIDMIISLLDQIVTNIEQKSCAVTNCVMDDDEFNCEELCYVLLSIIQKLLQVSLITKTHHHHQHIARILDSFVLHRQEQLSNIPTEETISSKIISEELLFIK</sequence>
<keyword evidence="2" id="KW-1185">Reference proteome</keyword>
<proteinExistence type="predicted"/>
<evidence type="ECO:0000313" key="1">
    <source>
        <dbReference type="EMBL" id="CAG8509694.1"/>
    </source>
</evidence>
<dbReference type="AlphaFoldDB" id="A0A9N8ZX68"/>
<dbReference type="OrthoDB" id="2437084at2759"/>
<evidence type="ECO:0000313" key="2">
    <source>
        <dbReference type="Proteomes" id="UP000789508"/>
    </source>
</evidence>
<organism evidence="1 2">
    <name type="scientific">Ambispora leptoticha</name>
    <dbReference type="NCBI Taxonomy" id="144679"/>
    <lineage>
        <taxon>Eukaryota</taxon>
        <taxon>Fungi</taxon>
        <taxon>Fungi incertae sedis</taxon>
        <taxon>Mucoromycota</taxon>
        <taxon>Glomeromycotina</taxon>
        <taxon>Glomeromycetes</taxon>
        <taxon>Archaeosporales</taxon>
        <taxon>Ambisporaceae</taxon>
        <taxon>Ambispora</taxon>
    </lineage>
</organism>
<dbReference type="Proteomes" id="UP000789508">
    <property type="component" value="Unassembled WGS sequence"/>
</dbReference>
<name>A0A9N8ZX68_9GLOM</name>